<dbReference type="PANTHER" id="PTHR31064:SF30">
    <property type="entry name" value="HIGH-AFFINITY POTASSIUM TRANSPORT PROTEIN-RELATED"/>
    <property type="match status" value="1"/>
</dbReference>
<feature type="compositionally biased region" description="Basic and acidic residues" evidence="11">
    <location>
        <begin position="271"/>
        <end position="280"/>
    </location>
</feature>
<reference evidence="12 13" key="1">
    <citation type="submission" date="2018-12" db="EMBL/GenBank/DDBJ databases">
        <authorList>
            <person name="Tiukova I."/>
            <person name="Dainat J."/>
        </authorList>
    </citation>
    <scope>NUCLEOTIDE SEQUENCE [LARGE SCALE GENOMIC DNA]</scope>
</reference>
<dbReference type="AlphaFoldDB" id="A0A448YF43"/>
<dbReference type="NCBIfam" id="TIGR00934">
    <property type="entry name" value="2a38euk"/>
    <property type="match status" value="1"/>
</dbReference>
<feature type="compositionally biased region" description="Acidic residues" evidence="11">
    <location>
        <begin position="245"/>
        <end position="255"/>
    </location>
</feature>
<protein>
    <recommendedName>
        <fullName evidence="10">Potassium transport protein</fullName>
    </recommendedName>
</protein>
<evidence type="ECO:0000256" key="8">
    <source>
        <dbReference type="ARBA" id="ARBA00023065"/>
    </source>
</evidence>
<comment type="similarity">
    <text evidence="2 10">Belongs to the TrkH potassium transport family.</text>
</comment>
<accession>A0A448YF43</accession>
<dbReference type="GO" id="GO:0005886">
    <property type="term" value="C:plasma membrane"/>
    <property type="evidence" value="ECO:0007669"/>
    <property type="project" value="InterPro"/>
</dbReference>
<gene>
    <name evidence="12" type="ORF">BRENAR_LOCUS322</name>
</gene>
<dbReference type="Pfam" id="PF02386">
    <property type="entry name" value="TrkH"/>
    <property type="match status" value="1"/>
</dbReference>
<keyword evidence="4 10" id="KW-0633">Potassium transport</keyword>
<dbReference type="InterPro" id="IPR003445">
    <property type="entry name" value="Cat_transpt"/>
</dbReference>
<feature type="compositionally biased region" description="Basic and acidic residues" evidence="11">
    <location>
        <begin position="174"/>
        <end position="204"/>
    </location>
</feature>
<feature type="transmembrane region" description="Helical" evidence="10">
    <location>
        <begin position="38"/>
        <end position="62"/>
    </location>
</feature>
<keyword evidence="3 10" id="KW-0813">Transport</keyword>
<evidence type="ECO:0000256" key="2">
    <source>
        <dbReference type="ARBA" id="ARBA00009137"/>
    </source>
</evidence>
<evidence type="ECO:0000256" key="6">
    <source>
        <dbReference type="ARBA" id="ARBA00022958"/>
    </source>
</evidence>
<feature type="compositionally biased region" description="Polar residues" evidence="11">
    <location>
        <begin position="258"/>
        <end position="270"/>
    </location>
</feature>
<name>A0A448YF43_BRENA</name>
<dbReference type="InterPro" id="IPR004773">
    <property type="entry name" value="K/Na_transp_Trk1/HKT1"/>
</dbReference>
<evidence type="ECO:0000256" key="4">
    <source>
        <dbReference type="ARBA" id="ARBA00022538"/>
    </source>
</evidence>
<feature type="compositionally biased region" description="Low complexity" evidence="11">
    <location>
        <begin position="1092"/>
        <end position="1110"/>
    </location>
</feature>
<keyword evidence="5 10" id="KW-0812">Transmembrane</keyword>
<dbReference type="InterPro" id="IPR051143">
    <property type="entry name" value="TrkH_K-transport"/>
</dbReference>
<dbReference type="PANTHER" id="PTHR31064">
    <property type="entry name" value="POTASSIUM TRANSPORT PROTEIN DDB_G0292412-RELATED"/>
    <property type="match status" value="1"/>
</dbReference>
<dbReference type="OrthoDB" id="9999863at2759"/>
<keyword evidence="6 10" id="KW-0630">Potassium</keyword>
<evidence type="ECO:0000313" key="13">
    <source>
        <dbReference type="Proteomes" id="UP000290900"/>
    </source>
</evidence>
<feature type="compositionally biased region" description="Low complexity" evidence="11">
    <location>
        <begin position="1055"/>
        <end position="1083"/>
    </location>
</feature>
<feature type="transmembrane region" description="Helical" evidence="10">
    <location>
        <begin position="845"/>
        <end position="863"/>
    </location>
</feature>
<feature type="transmembrane region" description="Helical" evidence="10">
    <location>
        <begin position="750"/>
        <end position="772"/>
    </location>
</feature>
<evidence type="ECO:0000313" key="12">
    <source>
        <dbReference type="EMBL" id="VEU19585.1"/>
    </source>
</evidence>
<organism evidence="12 13">
    <name type="scientific">Brettanomyces naardenensis</name>
    <name type="common">Yeast</name>
    <dbReference type="NCBI Taxonomy" id="13370"/>
    <lineage>
        <taxon>Eukaryota</taxon>
        <taxon>Fungi</taxon>
        <taxon>Dikarya</taxon>
        <taxon>Ascomycota</taxon>
        <taxon>Saccharomycotina</taxon>
        <taxon>Pichiomycetes</taxon>
        <taxon>Pichiales</taxon>
        <taxon>Pichiaceae</taxon>
        <taxon>Brettanomyces</taxon>
    </lineage>
</organism>
<evidence type="ECO:0000256" key="11">
    <source>
        <dbReference type="SAM" id="MobiDB-lite"/>
    </source>
</evidence>
<feature type="compositionally biased region" description="Polar residues" evidence="11">
    <location>
        <begin position="229"/>
        <end position="244"/>
    </location>
</feature>
<keyword evidence="7 10" id="KW-1133">Transmembrane helix</keyword>
<feature type="transmembrane region" description="Helical" evidence="10">
    <location>
        <begin position="869"/>
        <end position="892"/>
    </location>
</feature>
<evidence type="ECO:0000256" key="1">
    <source>
        <dbReference type="ARBA" id="ARBA00004141"/>
    </source>
</evidence>
<feature type="compositionally biased region" description="Low complexity" evidence="11">
    <location>
        <begin position="212"/>
        <end position="223"/>
    </location>
</feature>
<dbReference type="GO" id="GO:1990573">
    <property type="term" value="P:potassium ion import across plasma membrane"/>
    <property type="evidence" value="ECO:0007669"/>
    <property type="project" value="TreeGrafter"/>
</dbReference>
<comment type="subcellular location">
    <subcellularLocation>
        <location evidence="1">Membrane</location>
        <topology evidence="1">Multi-pass membrane protein</topology>
    </subcellularLocation>
</comment>
<evidence type="ECO:0000256" key="9">
    <source>
        <dbReference type="ARBA" id="ARBA00023136"/>
    </source>
</evidence>
<dbReference type="PIRSF" id="PIRSF002450">
    <property type="entry name" value="K+_transpter_TRK"/>
    <property type="match status" value="1"/>
</dbReference>
<dbReference type="STRING" id="13370.A0A448YF43"/>
<feature type="transmembrane region" description="Helical" evidence="10">
    <location>
        <begin position="654"/>
        <end position="682"/>
    </location>
</feature>
<feature type="transmembrane region" description="Helical" evidence="10">
    <location>
        <begin position="716"/>
        <end position="738"/>
    </location>
</feature>
<dbReference type="GO" id="GO:0030007">
    <property type="term" value="P:intracellular potassium ion homeostasis"/>
    <property type="evidence" value="ECO:0007669"/>
    <property type="project" value="UniProtKB-UniRule"/>
</dbReference>
<feature type="transmembrane region" description="Helical" evidence="10">
    <location>
        <begin position="581"/>
        <end position="604"/>
    </location>
</feature>
<feature type="region of interest" description="Disordered" evidence="11">
    <location>
        <begin position="412"/>
        <end position="463"/>
    </location>
</feature>
<keyword evidence="8 10" id="KW-0406">Ion transport</keyword>
<feature type="region of interest" description="Disordered" evidence="11">
    <location>
        <begin position="1038"/>
        <end position="1140"/>
    </location>
</feature>
<sequence length="1140" mass="127672">MTRYPTVVGGQIKKSVGYRIRKVIYRVDELVGPWMRKLIPNFIVAHYVYIFALVIIGSVMIYPNQEIRYIDALFFCSGAATQAGLNTINMNDLNLFQQLVIYFISLLSTPIFINTMVVFMRMYWFEKSMDDIKEKSAKDFKMRRTATLAAIRTQTMDYMRSNSKDESSYGTHNAQEDLDKRLHKVDEGQVKRKTEENEPGIDRLVEEEDSQSSKSSRSSRSSQVHGNIELQNMTKKSRNSASSADSEEGLDDEDGQTLRLQQVVTKQPRGTTKEKSRDIQFAELPHPNKKSKTSRDIDPRDLYMSISMMQHRSQQKNADAESGPALHIEGPAERETLRLPGHHHKHRRYHRQRRHQKLMLLKQQAQRNFLARDELKEINKEEGESAEPAKNSGVQFKEPSRIWKKRWSRGFSQGASAGESGRRLSGVPKDIPENAILDSDDGSNEPATKSEGSSPVKIKSNSLDSNVKGKRSFFGKGRRLSVSPTMERLARGKQSESLLPKLSRRFTRTFTGRAARSPSNISPAEMTDDELISLYSRIGPGFNRARYLSWNPTIGRNSTFVALTESQREELGGVEYRSLKLLSIILVVYYVGFNLLILFLYLAFILTKQYYRTAVIADGVSPTWWAFFTANTTFNNVGLTLTPDSMMMFSQNAYVMITGCFFIVIGNTGFPVFLRFIIWIMLKLSRPLTMYHESLAFLLDHPRRCFTLLFPSGPTWWLLAVLVVLNGIDWILFIVLDFNNTALQYLPKGYRVLAGLFQAFSTRTAGLSVVNLSTLHSAIQVSYMIMMYISVLPVAISIRRTNVYEEQSLGLTLEDIENKAADDDSKKPRESFIAAHLRRQLSFDLWFIFVGLFIICVCENHHLRDGDYNFQTFAILFEIVSAYGTVGLSLGYPNYDPSFSGKMTTLSKLVIIAMMIRGRHRGLPYSIDRAVLLNVGNMKQRDEVQAYRALRRSQTMAGRGSSVLPPVRTASTFSGSIQSLRENGIPWRKAVKKVGRFAKRAASGLLLGPGGTVQESQGLGASTIPNSLYEDSGVASYGVPEATGVDDEVVPSPSPSGSRISIGRGSSNGSSVSTGYVSGVSNGDAGNYSSYSDSDGANSVSGNSGAASESPLGSLVHEPTEHIQNGTYEHFNDDSRPHED</sequence>
<dbReference type="FunCoup" id="A0A448YF43">
    <property type="interactions" value="42"/>
</dbReference>
<feature type="compositionally biased region" description="Polar residues" evidence="11">
    <location>
        <begin position="445"/>
        <end position="463"/>
    </location>
</feature>
<dbReference type="Proteomes" id="UP000290900">
    <property type="component" value="Unassembled WGS sequence"/>
</dbReference>
<evidence type="ECO:0000256" key="10">
    <source>
        <dbReference type="PIRNR" id="PIRNR002450"/>
    </source>
</evidence>
<keyword evidence="13" id="KW-1185">Reference proteome</keyword>
<feature type="compositionally biased region" description="Basic and acidic residues" evidence="11">
    <location>
        <begin position="1130"/>
        <end position="1140"/>
    </location>
</feature>
<dbReference type="GO" id="GO:0140107">
    <property type="term" value="F:high-affinity potassium ion transmembrane transporter activity"/>
    <property type="evidence" value="ECO:0007669"/>
    <property type="project" value="TreeGrafter"/>
</dbReference>
<evidence type="ECO:0000256" key="3">
    <source>
        <dbReference type="ARBA" id="ARBA00022448"/>
    </source>
</evidence>
<dbReference type="InParanoid" id="A0A448YF43"/>
<feature type="transmembrane region" description="Helical" evidence="10">
    <location>
        <begin position="778"/>
        <end position="798"/>
    </location>
</feature>
<evidence type="ECO:0000256" key="5">
    <source>
        <dbReference type="ARBA" id="ARBA00022692"/>
    </source>
</evidence>
<dbReference type="EMBL" id="CAACVR010000001">
    <property type="protein sequence ID" value="VEU19585.1"/>
    <property type="molecule type" value="Genomic_DNA"/>
</dbReference>
<feature type="region of interest" description="Disordered" evidence="11">
    <location>
        <begin position="160"/>
        <end position="296"/>
    </location>
</feature>
<proteinExistence type="inferred from homology"/>
<feature type="transmembrane region" description="Helical" evidence="10">
    <location>
        <begin position="100"/>
        <end position="124"/>
    </location>
</feature>
<keyword evidence="9 10" id="KW-0472">Membrane</keyword>
<evidence type="ECO:0000256" key="7">
    <source>
        <dbReference type="ARBA" id="ARBA00022989"/>
    </source>
</evidence>
<dbReference type="InterPro" id="IPR015958">
    <property type="entry name" value="Trk1_fungi"/>
</dbReference>